<reference evidence="1" key="1">
    <citation type="submission" date="2021-06" db="EMBL/GenBank/DDBJ databases">
        <authorList>
            <person name="Kallberg Y."/>
            <person name="Tangrot J."/>
            <person name="Rosling A."/>
        </authorList>
    </citation>
    <scope>NUCLEOTIDE SEQUENCE</scope>
    <source>
        <strain evidence="1">MA453B</strain>
    </source>
</reference>
<dbReference type="Proteomes" id="UP000789405">
    <property type="component" value="Unassembled WGS sequence"/>
</dbReference>
<organism evidence="1 2">
    <name type="scientific">Dentiscutata erythropus</name>
    <dbReference type="NCBI Taxonomy" id="1348616"/>
    <lineage>
        <taxon>Eukaryota</taxon>
        <taxon>Fungi</taxon>
        <taxon>Fungi incertae sedis</taxon>
        <taxon>Mucoromycota</taxon>
        <taxon>Glomeromycotina</taxon>
        <taxon>Glomeromycetes</taxon>
        <taxon>Diversisporales</taxon>
        <taxon>Gigasporaceae</taxon>
        <taxon>Dentiscutata</taxon>
    </lineage>
</organism>
<keyword evidence="2" id="KW-1185">Reference proteome</keyword>
<accession>A0A9N9BIY1</accession>
<proteinExistence type="predicted"/>
<evidence type="ECO:0000313" key="2">
    <source>
        <dbReference type="Proteomes" id="UP000789405"/>
    </source>
</evidence>
<evidence type="ECO:0000313" key="1">
    <source>
        <dbReference type="EMBL" id="CAG8567382.1"/>
    </source>
</evidence>
<protein>
    <submittedName>
        <fullName evidence="1">11559_t:CDS:1</fullName>
    </submittedName>
</protein>
<dbReference type="AlphaFoldDB" id="A0A9N9BIY1"/>
<comment type="caution">
    <text evidence="1">The sequence shown here is derived from an EMBL/GenBank/DDBJ whole genome shotgun (WGS) entry which is preliminary data.</text>
</comment>
<name>A0A9N9BIY1_9GLOM</name>
<sequence>MKIKIYGLRIDFIKSTFVYYIYFASLLSDQLWAISKISTECKTIRAEKKNSEKVANTNSEEASIKIIAINEINNYISNIIDRLEHDTALFSVFYIKLDELTLNSVGVDIRVMAKLIIDEIEKGDDFN</sequence>
<dbReference type="EMBL" id="CAJVPY010002639">
    <property type="protein sequence ID" value="CAG8567382.1"/>
    <property type="molecule type" value="Genomic_DNA"/>
</dbReference>
<gene>
    <name evidence="1" type="ORF">DERYTH_LOCUS6035</name>
</gene>